<dbReference type="EMBL" id="VFRQ01000011">
    <property type="protein sequence ID" value="TPE42643.1"/>
    <property type="molecule type" value="Genomic_DNA"/>
</dbReference>
<evidence type="ECO:0000313" key="2">
    <source>
        <dbReference type="EMBL" id="TPE42643.1"/>
    </source>
</evidence>
<evidence type="ECO:0000313" key="3">
    <source>
        <dbReference type="Proteomes" id="UP000316727"/>
    </source>
</evidence>
<organism evidence="2 3">
    <name type="scientific">Pontibacter mangrovi</name>
    <dbReference type="NCBI Taxonomy" id="2589816"/>
    <lineage>
        <taxon>Bacteria</taxon>
        <taxon>Pseudomonadati</taxon>
        <taxon>Bacteroidota</taxon>
        <taxon>Cytophagia</taxon>
        <taxon>Cytophagales</taxon>
        <taxon>Hymenobacteraceae</taxon>
        <taxon>Pontibacter</taxon>
    </lineage>
</organism>
<sequence length="128" mass="14398">MLSETQKRQIIESYINAYNSFDVAGMVQHLHPDIVFENISEGVTNHKILGISGFRHQAEQAASYFREREQRVKSINVEDDVAEVELDYSGVVAVDLPNGLMAGETISMEGKSVFYFEGDKIIKLQDIS</sequence>
<dbReference type="OrthoDB" id="582835at2"/>
<reference evidence="2 3" key="1">
    <citation type="submission" date="2019-06" db="EMBL/GenBank/DDBJ databases">
        <title>A novel bacterium of genus Pontibacter, isolated from marine sediment.</title>
        <authorList>
            <person name="Huang H."/>
            <person name="Mo K."/>
            <person name="Hu Y."/>
        </authorList>
    </citation>
    <scope>NUCLEOTIDE SEQUENCE [LARGE SCALE GENOMIC DNA]</scope>
    <source>
        <strain evidence="2 3">HB172049</strain>
    </source>
</reference>
<dbReference type="AlphaFoldDB" id="A0A501VY34"/>
<name>A0A501VY34_9BACT</name>
<dbReference type="RefSeq" id="WP_140623146.1">
    <property type="nucleotide sequence ID" value="NZ_VFRQ01000011.1"/>
</dbReference>
<feature type="domain" description="SnoaL-like" evidence="1">
    <location>
        <begin position="12"/>
        <end position="122"/>
    </location>
</feature>
<keyword evidence="3" id="KW-1185">Reference proteome</keyword>
<evidence type="ECO:0000259" key="1">
    <source>
        <dbReference type="Pfam" id="PF12680"/>
    </source>
</evidence>
<accession>A0A501VY34</accession>
<proteinExistence type="predicted"/>
<dbReference type="Proteomes" id="UP000316727">
    <property type="component" value="Unassembled WGS sequence"/>
</dbReference>
<dbReference type="InterPro" id="IPR032710">
    <property type="entry name" value="NTF2-like_dom_sf"/>
</dbReference>
<comment type="caution">
    <text evidence="2">The sequence shown here is derived from an EMBL/GenBank/DDBJ whole genome shotgun (WGS) entry which is preliminary data.</text>
</comment>
<protein>
    <submittedName>
        <fullName evidence="2">Nuclear transport factor 2 family protein</fullName>
    </submittedName>
</protein>
<dbReference type="Pfam" id="PF12680">
    <property type="entry name" value="SnoaL_2"/>
    <property type="match status" value="1"/>
</dbReference>
<dbReference type="SUPFAM" id="SSF54427">
    <property type="entry name" value="NTF2-like"/>
    <property type="match status" value="1"/>
</dbReference>
<dbReference type="Gene3D" id="3.10.450.50">
    <property type="match status" value="1"/>
</dbReference>
<dbReference type="InterPro" id="IPR037401">
    <property type="entry name" value="SnoaL-like"/>
</dbReference>
<gene>
    <name evidence="2" type="ORF">FJM65_17675</name>
</gene>